<dbReference type="RefSeq" id="WP_012449117.1">
    <property type="nucleotide sequence ID" value="NC_010718.1"/>
</dbReference>
<keyword evidence="2" id="KW-0813">Transport</keyword>
<feature type="transmembrane region" description="Helical" evidence="7">
    <location>
        <begin position="325"/>
        <end position="344"/>
    </location>
</feature>
<evidence type="ECO:0000256" key="5">
    <source>
        <dbReference type="ARBA" id="ARBA00023136"/>
    </source>
</evidence>
<evidence type="ECO:0000256" key="6">
    <source>
        <dbReference type="SAM" id="MobiDB-lite"/>
    </source>
</evidence>
<feature type="domain" description="Major facilitator superfamily (MFS) profile" evidence="8">
    <location>
        <begin position="26"/>
        <end position="439"/>
    </location>
</feature>
<feature type="transmembrane region" description="Helical" evidence="7">
    <location>
        <begin position="181"/>
        <end position="202"/>
    </location>
</feature>
<dbReference type="OrthoDB" id="182417at2"/>
<feature type="transmembrane region" description="Helical" evidence="7">
    <location>
        <begin position="20"/>
        <end position="38"/>
    </location>
</feature>
<evidence type="ECO:0000256" key="3">
    <source>
        <dbReference type="ARBA" id="ARBA00022692"/>
    </source>
</evidence>
<dbReference type="eggNOG" id="COG2271">
    <property type="taxonomic scope" value="Bacteria"/>
</dbReference>
<evidence type="ECO:0000256" key="4">
    <source>
        <dbReference type="ARBA" id="ARBA00022989"/>
    </source>
</evidence>
<dbReference type="FunCoup" id="B2A2R3">
    <property type="interactions" value="127"/>
</dbReference>
<dbReference type="GO" id="GO:0005886">
    <property type="term" value="C:plasma membrane"/>
    <property type="evidence" value="ECO:0007669"/>
    <property type="project" value="UniProtKB-SubCell"/>
</dbReference>
<dbReference type="PROSITE" id="PS50850">
    <property type="entry name" value="MFS"/>
    <property type="match status" value="1"/>
</dbReference>
<dbReference type="AlphaFoldDB" id="B2A2R3"/>
<dbReference type="Pfam" id="PF07690">
    <property type="entry name" value="MFS_1"/>
    <property type="match status" value="1"/>
</dbReference>
<evidence type="ECO:0000259" key="8">
    <source>
        <dbReference type="PROSITE" id="PS50850"/>
    </source>
</evidence>
<dbReference type="KEGG" id="nth:Nther_2729"/>
<feature type="transmembrane region" description="Helical" evidence="7">
    <location>
        <begin position="116"/>
        <end position="137"/>
    </location>
</feature>
<name>B2A2R3_NATTJ</name>
<evidence type="ECO:0000256" key="2">
    <source>
        <dbReference type="ARBA" id="ARBA00022448"/>
    </source>
</evidence>
<dbReference type="InterPro" id="IPR020846">
    <property type="entry name" value="MFS_dom"/>
</dbReference>
<keyword evidence="3 7" id="KW-0812">Transmembrane</keyword>
<feature type="compositionally biased region" description="Polar residues" evidence="6">
    <location>
        <begin position="219"/>
        <end position="239"/>
    </location>
</feature>
<feature type="transmembrane region" description="Helical" evidence="7">
    <location>
        <begin position="149"/>
        <end position="169"/>
    </location>
</feature>
<keyword evidence="5 7" id="KW-0472">Membrane</keyword>
<evidence type="ECO:0000313" key="10">
    <source>
        <dbReference type="Proteomes" id="UP000001683"/>
    </source>
</evidence>
<dbReference type="SUPFAM" id="SSF103473">
    <property type="entry name" value="MFS general substrate transporter"/>
    <property type="match status" value="1"/>
</dbReference>
<feature type="transmembrane region" description="Helical" evidence="7">
    <location>
        <begin position="295"/>
        <end position="318"/>
    </location>
</feature>
<organism evidence="9 10">
    <name type="scientific">Natranaerobius thermophilus (strain ATCC BAA-1301 / DSM 18059 / JW/NM-WN-LF)</name>
    <dbReference type="NCBI Taxonomy" id="457570"/>
    <lineage>
        <taxon>Bacteria</taxon>
        <taxon>Bacillati</taxon>
        <taxon>Bacillota</taxon>
        <taxon>Clostridia</taxon>
        <taxon>Natranaerobiales</taxon>
        <taxon>Natranaerobiaceae</taxon>
        <taxon>Natranaerobius</taxon>
    </lineage>
</organism>
<proteinExistence type="predicted"/>
<evidence type="ECO:0000313" key="9">
    <source>
        <dbReference type="EMBL" id="ACB86281.1"/>
    </source>
</evidence>
<feature type="transmembrane region" description="Helical" evidence="7">
    <location>
        <begin position="93"/>
        <end position="110"/>
    </location>
</feature>
<dbReference type="HOGENOM" id="CLU_001265_59_9_9"/>
<dbReference type="PANTHER" id="PTHR11360:SF308">
    <property type="entry name" value="BLL3089 PROTEIN"/>
    <property type="match status" value="1"/>
</dbReference>
<dbReference type="InterPro" id="IPR011701">
    <property type="entry name" value="MFS"/>
</dbReference>
<keyword evidence="10" id="KW-1185">Reference proteome</keyword>
<feature type="region of interest" description="Disordered" evidence="6">
    <location>
        <begin position="210"/>
        <end position="239"/>
    </location>
</feature>
<reference evidence="9 10" key="1">
    <citation type="submission" date="2008-04" db="EMBL/GenBank/DDBJ databases">
        <title>Complete sequence of chromosome of Natranaerobius thermophilus JW/NM-WN-LF.</title>
        <authorList>
            <consortium name="US DOE Joint Genome Institute"/>
            <person name="Copeland A."/>
            <person name="Lucas S."/>
            <person name="Lapidus A."/>
            <person name="Glavina del Rio T."/>
            <person name="Dalin E."/>
            <person name="Tice H."/>
            <person name="Bruce D."/>
            <person name="Goodwin L."/>
            <person name="Pitluck S."/>
            <person name="Chertkov O."/>
            <person name="Brettin T."/>
            <person name="Detter J.C."/>
            <person name="Han C."/>
            <person name="Kuske C.R."/>
            <person name="Schmutz J."/>
            <person name="Larimer F."/>
            <person name="Land M."/>
            <person name="Hauser L."/>
            <person name="Kyrpides N."/>
            <person name="Lykidis A."/>
            <person name="Mesbah N.M."/>
            <person name="Wiegel J."/>
        </authorList>
    </citation>
    <scope>NUCLEOTIDE SEQUENCE [LARGE SCALE GENOMIC DNA]</scope>
    <source>
        <strain evidence="10">ATCC BAA-1301 / DSM 18059 / JW/NM-WN-LF</strain>
    </source>
</reference>
<accession>B2A2R3</accession>
<evidence type="ECO:0000256" key="7">
    <source>
        <dbReference type="SAM" id="Phobius"/>
    </source>
</evidence>
<comment type="subcellular location">
    <subcellularLocation>
        <location evidence="1">Cell membrane</location>
        <topology evidence="1">Multi-pass membrane protein</topology>
    </subcellularLocation>
</comment>
<feature type="transmembrane region" description="Helical" evidence="7">
    <location>
        <begin position="409"/>
        <end position="433"/>
    </location>
</feature>
<dbReference type="GO" id="GO:0022857">
    <property type="term" value="F:transmembrane transporter activity"/>
    <property type="evidence" value="ECO:0007669"/>
    <property type="project" value="InterPro"/>
</dbReference>
<evidence type="ECO:0000256" key="1">
    <source>
        <dbReference type="ARBA" id="ARBA00004651"/>
    </source>
</evidence>
<dbReference type="InterPro" id="IPR036259">
    <property type="entry name" value="MFS_trans_sf"/>
</dbReference>
<reference evidence="9 10" key="2">
    <citation type="journal article" date="2011" name="J. Bacteriol.">
        <title>Complete genome sequence of the anaerobic, halophilic alkalithermophile Natranaerobius thermophilus JW/NM-WN-LF.</title>
        <authorList>
            <person name="Zhao B."/>
            <person name="Mesbah N.M."/>
            <person name="Dalin E."/>
            <person name="Goodwin L."/>
            <person name="Nolan M."/>
            <person name="Pitluck S."/>
            <person name="Chertkov O."/>
            <person name="Brettin T.S."/>
            <person name="Han J."/>
            <person name="Larimer F.W."/>
            <person name="Land M.L."/>
            <person name="Hauser L."/>
            <person name="Kyrpides N."/>
            <person name="Wiegel J."/>
        </authorList>
    </citation>
    <scope>NUCLEOTIDE SEQUENCE [LARGE SCALE GENOMIC DNA]</scope>
    <source>
        <strain evidence="10">ATCC BAA-1301 / DSM 18059 / JW/NM-WN-LF</strain>
    </source>
</reference>
<dbReference type="PANTHER" id="PTHR11360">
    <property type="entry name" value="MONOCARBOXYLATE TRANSPORTER"/>
    <property type="match status" value="1"/>
</dbReference>
<dbReference type="Proteomes" id="UP000001683">
    <property type="component" value="Chromosome"/>
</dbReference>
<dbReference type="EMBL" id="CP001034">
    <property type="protein sequence ID" value="ACB86281.1"/>
    <property type="molecule type" value="Genomic_DNA"/>
</dbReference>
<keyword evidence="4 7" id="KW-1133">Transmembrane helix</keyword>
<protein>
    <submittedName>
        <fullName evidence="9">Major facilitator superfamily MFS_1</fullName>
    </submittedName>
</protein>
<feature type="transmembrane region" description="Helical" evidence="7">
    <location>
        <begin position="58"/>
        <end position="81"/>
    </location>
</feature>
<feature type="transmembrane region" description="Helical" evidence="7">
    <location>
        <begin position="261"/>
        <end position="283"/>
    </location>
</feature>
<gene>
    <name evidence="9" type="ordered locus">Nther_2729</name>
</gene>
<dbReference type="InterPro" id="IPR050327">
    <property type="entry name" value="Proton-linked_MCT"/>
</dbReference>
<sequence length="442" mass="48896">MKTKLNSHTSSNSIPVQTPFFYGWVIVFLGALALFFSGPGQTYSVSIFINYYVEDLGWNRSLVSGFYSAATLVSGMNLALIGKIIDGKGHRKMVLIIPILLAITCIWMSFVTVPVMLIVGFLFLRMFGQGSMTLLPNTLIPQWFERKRGIALSFMALGGGIASAVYPPVNEFMINNLGVEIAWRAWAGLLIFVMAPIGWFFVRNKPEDIGEKPDGNGHPDNQNDINSNYTKQNKQSETNDVIKNNEQDPWTLAEAKGTRTFWLMLVVTAIPAMINTGLVFHMVSIMAEKGHSSSFAASILSIFAITQLCSTFIAGYILDRVQVNLVKAANFFIFMITMTIVLTAESAWLLILYAIMHGAFSSFEQVSTNVLWPNYFGRKHLGSIRGVATTAMVIGSALGPLPFGASYDIFGGYFEIIILMMFFPLLAGFFCIISPPPRKNNI</sequence>
<dbReference type="InParanoid" id="B2A2R3"/>
<dbReference type="Gene3D" id="1.20.1250.20">
    <property type="entry name" value="MFS general substrate transporter like domains"/>
    <property type="match status" value="2"/>
</dbReference>